<keyword evidence="3" id="KW-1185">Reference proteome</keyword>
<evidence type="ECO:0000256" key="1">
    <source>
        <dbReference type="ARBA" id="ARBA00007378"/>
    </source>
</evidence>
<dbReference type="PROSITE" id="PS51257">
    <property type="entry name" value="PROKAR_LIPOPROTEIN"/>
    <property type="match status" value="1"/>
</dbReference>
<dbReference type="InterPro" id="IPR015946">
    <property type="entry name" value="KH_dom-like_a/b"/>
</dbReference>
<dbReference type="RefSeq" id="WP_207445314.1">
    <property type="nucleotide sequence ID" value="NZ_CP061091.1"/>
</dbReference>
<dbReference type="Proteomes" id="UP001518990">
    <property type="component" value="Unassembled WGS sequence"/>
</dbReference>
<dbReference type="InterPro" id="IPR003718">
    <property type="entry name" value="OsmC/Ohr_fam"/>
</dbReference>
<comment type="similarity">
    <text evidence="1">Belongs to the OsmC/Ohr family.</text>
</comment>
<accession>A0ABS3K8C2</accession>
<comment type="caution">
    <text evidence="2">The sequence shown here is derived from an EMBL/GenBank/DDBJ whole genome shotgun (WGS) entry which is preliminary data.</text>
</comment>
<reference evidence="2 3" key="1">
    <citation type="submission" date="2020-09" db="EMBL/GenBank/DDBJ databases">
        <title>Roseomonas.</title>
        <authorList>
            <person name="Zhu W."/>
        </authorList>
    </citation>
    <scope>NUCLEOTIDE SEQUENCE [LARGE SCALE GENOMIC DNA]</scope>
    <source>
        <strain evidence="2 3">1311</strain>
    </source>
</reference>
<dbReference type="Pfam" id="PF02566">
    <property type="entry name" value="OsmC"/>
    <property type="match status" value="1"/>
</dbReference>
<sequence>MKTFYTAAVDVEGGRGGQATGIGGVSCLTLADPRELGGSGTGTNPEQLLAVALGASFGSALDLEARQIGCVIEPLRVTASVSLGHGDSDYHAISVELRCHLPSLPRGIAERLLRAARDACPYCRMIRGDVEITVLLASVDEV</sequence>
<protein>
    <submittedName>
        <fullName evidence="2">Ohr family peroxiredoxin</fullName>
    </submittedName>
</protein>
<dbReference type="PANTHER" id="PTHR33797:SF2">
    <property type="entry name" value="ORGANIC HYDROPEROXIDE RESISTANCE PROTEIN-LIKE"/>
    <property type="match status" value="1"/>
</dbReference>
<dbReference type="Gene3D" id="2.20.25.10">
    <property type="match status" value="1"/>
</dbReference>
<dbReference type="InterPro" id="IPR019953">
    <property type="entry name" value="OHR"/>
</dbReference>
<evidence type="ECO:0000313" key="2">
    <source>
        <dbReference type="EMBL" id="MBO1073717.1"/>
    </source>
</evidence>
<dbReference type="SUPFAM" id="SSF82784">
    <property type="entry name" value="OsmC-like"/>
    <property type="match status" value="1"/>
</dbReference>
<dbReference type="Gene3D" id="3.30.300.20">
    <property type="match status" value="1"/>
</dbReference>
<dbReference type="PANTHER" id="PTHR33797">
    <property type="entry name" value="ORGANIC HYDROPEROXIDE RESISTANCE PROTEIN-LIKE"/>
    <property type="match status" value="1"/>
</dbReference>
<dbReference type="InterPro" id="IPR036102">
    <property type="entry name" value="OsmC/Ohrsf"/>
</dbReference>
<dbReference type="NCBIfam" id="TIGR03561">
    <property type="entry name" value="organ_hyd_perox"/>
    <property type="match status" value="1"/>
</dbReference>
<proteinExistence type="inferred from homology"/>
<dbReference type="EMBL" id="JACTNF010000003">
    <property type="protein sequence ID" value="MBO1073717.1"/>
    <property type="molecule type" value="Genomic_DNA"/>
</dbReference>
<name>A0ABS3K8C2_9PROT</name>
<gene>
    <name evidence="2" type="ORF">IAI60_03760</name>
</gene>
<organism evidence="2 3">
    <name type="scientific">Roseomonas marmotae</name>
    <dbReference type="NCBI Taxonomy" id="2768161"/>
    <lineage>
        <taxon>Bacteria</taxon>
        <taxon>Pseudomonadati</taxon>
        <taxon>Pseudomonadota</taxon>
        <taxon>Alphaproteobacteria</taxon>
        <taxon>Acetobacterales</taxon>
        <taxon>Roseomonadaceae</taxon>
        <taxon>Roseomonas</taxon>
    </lineage>
</organism>
<evidence type="ECO:0000313" key="3">
    <source>
        <dbReference type="Proteomes" id="UP001518990"/>
    </source>
</evidence>